<dbReference type="InterPro" id="IPR037401">
    <property type="entry name" value="SnoaL-like"/>
</dbReference>
<dbReference type="AlphaFoldDB" id="A0AAF0CCD9"/>
<reference evidence="2 3" key="2">
    <citation type="journal article" date="2022" name="Mar. Drugs">
        <title>Bioassay-Guided Fractionation Leads to the Detection of Cholic Acid Generated by the Rare Thalassomonas sp.</title>
        <authorList>
            <person name="Pheiffer F."/>
            <person name="Schneider Y.K."/>
            <person name="Hansen E.H."/>
            <person name="Andersen J.H."/>
            <person name="Isaksson J."/>
            <person name="Busche T."/>
            <person name="R C."/>
            <person name="Kalinowski J."/>
            <person name="Zyl L.V."/>
            <person name="Trindade M."/>
        </authorList>
    </citation>
    <scope>NUCLEOTIDE SEQUENCE [LARGE SCALE GENOMIC DNA]</scope>
    <source>
        <strain evidence="2 3">XOM25</strain>
    </source>
</reference>
<keyword evidence="3" id="KW-1185">Reference proteome</keyword>
<evidence type="ECO:0000259" key="1">
    <source>
        <dbReference type="Pfam" id="PF12680"/>
    </source>
</evidence>
<dbReference type="Gene3D" id="3.10.450.50">
    <property type="match status" value="1"/>
</dbReference>
<evidence type="ECO:0000313" key="3">
    <source>
        <dbReference type="Proteomes" id="UP000032352"/>
    </source>
</evidence>
<sequence length="141" mass="16616">MPLWLDKFITTYQSLDADNLELLAELYHQDIIFRDPMHTITGIDALSAYFEALYQNIFYCHFRITQVLKNGEQAAVYWQMEYAHKRLNKGRKITVEGHSLLMGKEDKVICHRDYLDLGQMVYEHIPVLGRIILWLKARAGR</sequence>
<dbReference type="InterPro" id="IPR032710">
    <property type="entry name" value="NTF2-like_dom_sf"/>
</dbReference>
<proteinExistence type="predicted"/>
<organism evidence="2 3">
    <name type="scientific">Thalassomonas viridans</name>
    <dbReference type="NCBI Taxonomy" id="137584"/>
    <lineage>
        <taxon>Bacteria</taxon>
        <taxon>Pseudomonadati</taxon>
        <taxon>Pseudomonadota</taxon>
        <taxon>Gammaproteobacteria</taxon>
        <taxon>Alteromonadales</taxon>
        <taxon>Colwelliaceae</taxon>
        <taxon>Thalassomonas</taxon>
    </lineage>
</organism>
<dbReference type="KEGG" id="tvd:SG34_022995"/>
<accession>A0AAF0CCD9</accession>
<gene>
    <name evidence="2" type="ORF">SG34_022995</name>
</gene>
<dbReference type="Proteomes" id="UP000032352">
    <property type="component" value="Chromosome"/>
</dbReference>
<name>A0AAF0CCD9_9GAMM</name>
<protein>
    <submittedName>
        <fullName evidence="2">Nuclear transport factor 2 family protein</fullName>
    </submittedName>
</protein>
<evidence type="ECO:0000313" key="2">
    <source>
        <dbReference type="EMBL" id="WDE08368.1"/>
    </source>
</evidence>
<dbReference type="EMBL" id="CP059733">
    <property type="protein sequence ID" value="WDE08368.1"/>
    <property type="molecule type" value="Genomic_DNA"/>
</dbReference>
<feature type="domain" description="SnoaL-like" evidence="1">
    <location>
        <begin position="12"/>
        <end position="108"/>
    </location>
</feature>
<dbReference type="SUPFAM" id="SSF54427">
    <property type="entry name" value="NTF2-like"/>
    <property type="match status" value="1"/>
</dbReference>
<reference evidence="2 3" key="1">
    <citation type="journal article" date="2015" name="Genome Announc.">
        <title>Draft Genome Sequences of Marine Isolates of Thalassomonas viridans and Thalassomonas actiniarum.</title>
        <authorList>
            <person name="Olonade I."/>
            <person name="van Zyl L.J."/>
            <person name="Trindade M."/>
        </authorList>
    </citation>
    <scope>NUCLEOTIDE SEQUENCE [LARGE SCALE GENOMIC DNA]</scope>
    <source>
        <strain evidence="2 3">XOM25</strain>
    </source>
</reference>
<dbReference type="Pfam" id="PF12680">
    <property type="entry name" value="SnoaL_2"/>
    <property type="match status" value="1"/>
</dbReference>